<proteinExistence type="predicted"/>
<gene>
    <name evidence="1" type="ORF">TorRG33x02_206550</name>
</gene>
<comment type="caution">
    <text evidence="1">The sequence shown here is derived from an EMBL/GenBank/DDBJ whole genome shotgun (WGS) entry which is preliminary data.</text>
</comment>
<organism evidence="1 2">
    <name type="scientific">Trema orientale</name>
    <name type="common">Charcoal tree</name>
    <name type="synonym">Celtis orientalis</name>
    <dbReference type="NCBI Taxonomy" id="63057"/>
    <lineage>
        <taxon>Eukaryota</taxon>
        <taxon>Viridiplantae</taxon>
        <taxon>Streptophyta</taxon>
        <taxon>Embryophyta</taxon>
        <taxon>Tracheophyta</taxon>
        <taxon>Spermatophyta</taxon>
        <taxon>Magnoliopsida</taxon>
        <taxon>eudicotyledons</taxon>
        <taxon>Gunneridae</taxon>
        <taxon>Pentapetalae</taxon>
        <taxon>rosids</taxon>
        <taxon>fabids</taxon>
        <taxon>Rosales</taxon>
        <taxon>Cannabaceae</taxon>
        <taxon>Trema</taxon>
    </lineage>
</organism>
<protein>
    <submittedName>
        <fullName evidence="1">Uncharacterized protein</fullName>
    </submittedName>
</protein>
<accession>A0A2P5EDB2</accession>
<dbReference type="EMBL" id="JXTC01000177">
    <property type="protein sequence ID" value="PON83500.1"/>
    <property type="molecule type" value="Genomic_DNA"/>
</dbReference>
<evidence type="ECO:0000313" key="2">
    <source>
        <dbReference type="Proteomes" id="UP000237000"/>
    </source>
</evidence>
<name>A0A2P5EDB2_TREOI</name>
<sequence>MVNARVYKLGHLQHSMQLQGTTGGPQRSRPWVMRSEAIQVVNVRDNEGGTNPRAITLTLD</sequence>
<dbReference type="OrthoDB" id="10283411at2759"/>
<dbReference type="AlphaFoldDB" id="A0A2P5EDB2"/>
<evidence type="ECO:0000313" key="1">
    <source>
        <dbReference type="EMBL" id="PON83500.1"/>
    </source>
</evidence>
<keyword evidence="2" id="KW-1185">Reference proteome</keyword>
<dbReference type="Proteomes" id="UP000237000">
    <property type="component" value="Unassembled WGS sequence"/>
</dbReference>
<reference evidence="2" key="1">
    <citation type="submission" date="2016-06" db="EMBL/GenBank/DDBJ databases">
        <title>Parallel loss of symbiosis genes in relatives of nitrogen-fixing non-legume Parasponia.</title>
        <authorList>
            <person name="Van Velzen R."/>
            <person name="Holmer R."/>
            <person name="Bu F."/>
            <person name="Rutten L."/>
            <person name="Van Zeijl A."/>
            <person name="Liu W."/>
            <person name="Santuari L."/>
            <person name="Cao Q."/>
            <person name="Sharma T."/>
            <person name="Shen D."/>
            <person name="Roswanjaya Y."/>
            <person name="Wardhani T."/>
            <person name="Kalhor M.S."/>
            <person name="Jansen J."/>
            <person name="Van den Hoogen J."/>
            <person name="Gungor B."/>
            <person name="Hartog M."/>
            <person name="Hontelez J."/>
            <person name="Verver J."/>
            <person name="Yang W.-C."/>
            <person name="Schijlen E."/>
            <person name="Repin R."/>
            <person name="Schilthuizen M."/>
            <person name="Schranz E."/>
            <person name="Heidstra R."/>
            <person name="Miyata K."/>
            <person name="Fedorova E."/>
            <person name="Kohlen W."/>
            <person name="Bisseling T."/>
            <person name="Smit S."/>
            <person name="Geurts R."/>
        </authorList>
    </citation>
    <scope>NUCLEOTIDE SEQUENCE [LARGE SCALE GENOMIC DNA]</scope>
    <source>
        <strain evidence="2">cv. RG33-2</strain>
    </source>
</reference>
<dbReference type="InParanoid" id="A0A2P5EDB2"/>